<dbReference type="Proteomes" id="UP001054945">
    <property type="component" value="Unassembled WGS sequence"/>
</dbReference>
<proteinExistence type="predicted"/>
<keyword evidence="2" id="KW-1185">Reference proteome</keyword>
<gene>
    <name evidence="1" type="ORF">CEXT_497331</name>
</gene>
<dbReference type="AlphaFoldDB" id="A0AAV4N9N0"/>
<organism evidence="1 2">
    <name type="scientific">Caerostris extrusa</name>
    <name type="common">Bark spider</name>
    <name type="synonym">Caerostris bankana</name>
    <dbReference type="NCBI Taxonomy" id="172846"/>
    <lineage>
        <taxon>Eukaryota</taxon>
        <taxon>Metazoa</taxon>
        <taxon>Ecdysozoa</taxon>
        <taxon>Arthropoda</taxon>
        <taxon>Chelicerata</taxon>
        <taxon>Arachnida</taxon>
        <taxon>Araneae</taxon>
        <taxon>Araneomorphae</taxon>
        <taxon>Entelegynae</taxon>
        <taxon>Araneoidea</taxon>
        <taxon>Araneidae</taxon>
        <taxon>Caerostris</taxon>
    </lineage>
</organism>
<sequence>MELKNFVRNERTVKRYFEGLFAGRDLLGEINGRYLYSRRRPPPPLFFFSFRGFLKNHPSGVVWRRRPPAARSNFGSSGPEHS</sequence>
<comment type="caution">
    <text evidence="1">The sequence shown here is derived from an EMBL/GenBank/DDBJ whole genome shotgun (WGS) entry which is preliminary data.</text>
</comment>
<accession>A0AAV4N9N0</accession>
<name>A0AAV4N9N0_CAEEX</name>
<protein>
    <submittedName>
        <fullName evidence="1">Uncharacterized protein</fullName>
    </submittedName>
</protein>
<reference evidence="1 2" key="1">
    <citation type="submission" date="2021-06" db="EMBL/GenBank/DDBJ databases">
        <title>Caerostris extrusa draft genome.</title>
        <authorList>
            <person name="Kono N."/>
            <person name="Arakawa K."/>
        </authorList>
    </citation>
    <scope>NUCLEOTIDE SEQUENCE [LARGE SCALE GENOMIC DNA]</scope>
</reference>
<evidence type="ECO:0000313" key="1">
    <source>
        <dbReference type="EMBL" id="GIX81158.1"/>
    </source>
</evidence>
<dbReference type="EMBL" id="BPLR01020656">
    <property type="protein sequence ID" value="GIX81158.1"/>
    <property type="molecule type" value="Genomic_DNA"/>
</dbReference>
<evidence type="ECO:0000313" key="2">
    <source>
        <dbReference type="Proteomes" id="UP001054945"/>
    </source>
</evidence>